<evidence type="ECO:0000313" key="1">
    <source>
        <dbReference type="EMBL" id="HAN28519.1"/>
    </source>
</evidence>
<dbReference type="Proteomes" id="UP000259273">
    <property type="component" value="Unassembled WGS sequence"/>
</dbReference>
<sequence length="115" mass="12271">STSPTQPEGTGLVTSLHLACSGEGRARLVGQRLAVDGLAANQASVMLMLNLQDGRQYQQVLTAEQPSFNVPEAPSAARVMGEYSVLGMDHIWRGIDHLLFVFGLLLLVGGGKRLL</sequence>
<feature type="non-terminal residue" evidence="1">
    <location>
        <position position="115"/>
    </location>
</feature>
<reference evidence="1 2" key="1">
    <citation type="journal article" date="2018" name="Nat. Biotechnol.">
        <title>A standardized bacterial taxonomy based on genome phylogeny substantially revises the tree of life.</title>
        <authorList>
            <person name="Parks D.H."/>
            <person name="Chuvochina M."/>
            <person name="Waite D.W."/>
            <person name="Rinke C."/>
            <person name="Skarshewski A."/>
            <person name="Chaumeil P.A."/>
            <person name="Hugenholtz P."/>
        </authorList>
    </citation>
    <scope>NUCLEOTIDE SEQUENCE [LARGE SCALE GENOMIC DNA]</scope>
    <source>
        <strain evidence="1">UBA9158</strain>
    </source>
</reference>
<dbReference type="AlphaFoldDB" id="A0A3C1KP95"/>
<gene>
    <name evidence="1" type="ORF">DCP75_12510</name>
</gene>
<feature type="non-terminal residue" evidence="1">
    <location>
        <position position="1"/>
    </location>
</feature>
<proteinExistence type="predicted"/>
<accession>A0A3C1KP95</accession>
<organism evidence="1 2">
    <name type="scientific">Haliea salexigens</name>
    <dbReference type="NCBI Taxonomy" id="287487"/>
    <lineage>
        <taxon>Bacteria</taxon>
        <taxon>Pseudomonadati</taxon>
        <taxon>Pseudomonadota</taxon>
        <taxon>Gammaproteobacteria</taxon>
        <taxon>Cellvibrionales</taxon>
        <taxon>Halieaceae</taxon>
        <taxon>Haliea</taxon>
    </lineage>
</organism>
<evidence type="ECO:0000313" key="2">
    <source>
        <dbReference type="Proteomes" id="UP000259273"/>
    </source>
</evidence>
<comment type="caution">
    <text evidence="1">The sequence shown here is derived from an EMBL/GenBank/DDBJ whole genome shotgun (WGS) entry which is preliminary data.</text>
</comment>
<dbReference type="STRING" id="1121937.GCA_000423125_00010"/>
<protein>
    <submittedName>
        <fullName evidence="1">Uncharacterized protein</fullName>
    </submittedName>
</protein>
<name>A0A3C1KP95_9GAMM</name>
<dbReference type="EMBL" id="DMND01000172">
    <property type="protein sequence ID" value="HAN28519.1"/>
    <property type="molecule type" value="Genomic_DNA"/>
</dbReference>